<keyword evidence="2" id="KW-0547">Nucleotide-binding</keyword>
<evidence type="ECO:0000256" key="2">
    <source>
        <dbReference type="ARBA" id="ARBA00022741"/>
    </source>
</evidence>
<keyword evidence="4" id="KW-0143">Chaperone</keyword>
<dbReference type="SUPFAM" id="SSF109604">
    <property type="entry name" value="HD-domain/PDEase-like"/>
    <property type="match status" value="1"/>
</dbReference>
<comment type="caution">
    <text evidence="6">The sequence shown here is derived from an EMBL/GenBank/DDBJ whole genome shotgun (WGS) entry which is preliminary data.</text>
</comment>
<dbReference type="GO" id="GO:0005524">
    <property type="term" value="F:ATP binding"/>
    <property type="evidence" value="ECO:0007669"/>
    <property type="project" value="UniProtKB-KW"/>
</dbReference>
<dbReference type="PANTHER" id="PTHR11528">
    <property type="entry name" value="HEAT SHOCK PROTEIN 90 FAMILY MEMBER"/>
    <property type="match status" value="1"/>
</dbReference>
<organism evidence="6 7">
    <name type="scientific">Methanosarcina baikalica</name>
    <dbReference type="NCBI Taxonomy" id="3073890"/>
    <lineage>
        <taxon>Archaea</taxon>
        <taxon>Methanobacteriati</taxon>
        <taxon>Methanobacteriota</taxon>
        <taxon>Stenosarchaea group</taxon>
        <taxon>Methanomicrobia</taxon>
        <taxon>Methanosarcinales</taxon>
        <taxon>Methanosarcinaceae</taxon>
        <taxon>Methanosarcina</taxon>
    </lineage>
</organism>
<protein>
    <submittedName>
        <fullName evidence="6">ATP-binding protein</fullName>
    </submittedName>
</protein>
<comment type="similarity">
    <text evidence="1">Belongs to the heat shock protein 90 family.</text>
</comment>
<dbReference type="InterPro" id="IPR056471">
    <property type="entry name" value="HD-CE"/>
</dbReference>
<evidence type="ECO:0000256" key="1">
    <source>
        <dbReference type="ARBA" id="ARBA00008239"/>
    </source>
</evidence>
<dbReference type="SUPFAM" id="SSF55874">
    <property type="entry name" value="ATPase domain of HSP90 chaperone/DNA topoisomerase II/histidine kinase"/>
    <property type="match status" value="1"/>
</dbReference>
<evidence type="ECO:0000256" key="4">
    <source>
        <dbReference type="ARBA" id="ARBA00023186"/>
    </source>
</evidence>
<gene>
    <name evidence="6" type="ORF">RG963_12445</name>
</gene>
<accession>A0ABU2D3M5</accession>
<reference evidence="7" key="1">
    <citation type="submission" date="2023-07" db="EMBL/GenBank/DDBJ databases">
        <title>Whole-genome sequencing of a new Methanosarcina sp. Z-7115.</title>
        <authorList>
            <person name="Zhilina T.N."/>
            <person name="Merkel A.Y."/>
        </authorList>
    </citation>
    <scope>NUCLEOTIDE SEQUENCE [LARGE SCALE GENOMIC DNA]</scope>
    <source>
        <strain evidence="7">Z-7115</strain>
    </source>
</reference>
<evidence type="ECO:0000313" key="7">
    <source>
        <dbReference type="Proteomes" id="UP001246244"/>
    </source>
</evidence>
<sequence>MSEDAIARLKRTTLFKKLYENENSLGEHEISENVISVVREIAPLLERIPENMPEFTLHNGNHSAKVVELMGKIIPSDTLEHLNSIELSILIYAAYLHDVGMTASRDERNEIIANSPEFAKLRIFNEELSCKFDEAKKDGDHRTATFIEDKLFTEFLRRKHVERSSELIKEKYGLEKTPISWKGVPYYKLVQVVCDSHGLPVRDLYNTKLWRRDALVKDQNVNVQYLSVILRLADILDLDPERTPRCLLDFINPKDETSIREWKKHLSIIGCKISQKEINIEAECEHPIYERALREFIDMIETERKESILLLSRYKDNLAEIYKLDLLNPVTKENVRSNEEYIYSDFHFKLDFHRVIDLLMGERLYGDPSLTLRELLQNSIDAVRYRESMEKNEGNPFLPFIKITLKDEELIIEDNGIGMDEYIFENYFLQIGKSYYNSSECRTSGVEIDPVSEFGIGILSIFMVASSFRVESRRKPLDPLNPPAPINIEIPTAYDYFVRRHSSFADIGTKITLSLKSNHPFSSISLVEKISEIAPFIEYPIVIETSEKTETYKPYLPGEKINNIKNTKDYFEVTFDDEKEGIEGKLRIFGDINNSNIFGKSQYSVFAQNGFSIPCSKLLPENLFLSIQASINLSGQSKLSLSPSRLDIVKDERYEKLIDIIPSRVLQAYEKYLKALRDSNLISEYIEIIYNLLEENILSFSNRDLPEGFIYQEKEVRKFIEHIFLNYAPLLTISNDGQRTYKVMKDLNTAGLAIVGINDWAEKIPDAIILKETKCLVGAETVILMDEEKGAFPRRYLLDKLLGDFSDIYLTSIPGLVIITFNDQINEGTFSLCNRNFTYRMHNDPIEKTPLFVHPPVIGDWQDDPYTFNDVIYNARHSLFAKLLNYNKPKDEISSKALELLVYQVEKCLQHLLERVDSPSLKRNHRFKESASINYVLVGALKYNPQIFKEFYEAIEEYWEEAQNIGAISRDEDFIGFSLDDLPWFWNCELNDFKFE</sequence>
<keyword evidence="7" id="KW-1185">Reference proteome</keyword>
<dbReference type="PRINTS" id="PR00775">
    <property type="entry name" value="HEATSHOCK90"/>
</dbReference>
<dbReference type="InterPro" id="IPR001404">
    <property type="entry name" value="Hsp90_fam"/>
</dbReference>
<dbReference type="Pfam" id="PF24391">
    <property type="entry name" value="HD-CE"/>
    <property type="match status" value="1"/>
</dbReference>
<evidence type="ECO:0000313" key="6">
    <source>
        <dbReference type="EMBL" id="MDR7666577.1"/>
    </source>
</evidence>
<dbReference type="InterPro" id="IPR036890">
    <property type="entry name" value="HATPase_C_sf"/>
</dbReference>
<proteinExistence type="inferred from homology"/>
<dbReference type="InterPro" id="IPR020575">
    <property type="entry name" value="Hsp90_N"/>
</dbReference>
<keyword evidence="3 6" id="KW-0067">ATP-binding</keyword>
<dbReference type="Pfam" id="PF13589">
    <property type="entry name" value="HATPase_c_3"/>
    <property type="match status" value="1"/>
</dbReference>
<dbReference type="RefSeq" id="WP_310576605.1">
    <property type="nucleotide sequence ID" value="NZ_JAVKPK010000056.1"/>
</dbReference>
<dbReference type="EMBL" id="JAVKPK010000056">
    <property type="protein sequence ID" value="MDR7666577.1"/>
    <property type="molecule type" value="Genomic_DNA"/>
</dbReference>
<feature type="domain" description="HD-CE" evidence="5">
    <location>
        <begin position="52"/>
        <end position="303"/>
    </location>
</feature>
<evidence type="ECO:0000259" key="5">
    <source>
        <dbReference type="Pfam" id="PF24391"/>
    </source>
</evidence>
<name>A0ABU2D3M5_9EURY</name>
<evidence type="ECO:0000256" key="3">
    <source>
        <dbReference type="ARBA" id="ARBA00022840"/>
    </source>
</evidence>
<dbReference type="Proteomes" id="UP001246244">
    <property type="component" value="Unassembled WGS sequence"/>
</dbReference>
<dbReference type="Gene3D" id="3.30.565.10">
    <property type="entry name" value="Histidine kinase-like ATPase, C-terminal domain"/>
    <property type="match status" value="1"/>
</dbReference>